<dbReference type="EMBL" id="UXUI01007304">
    <property type="protein sequence ID" value="VDD86871.1"/>
    <property type="molecule type" value="Genomic_DNA"/>
</dbReference>
<dbReference type="InterPro" id="IPR027417">
    <property type="entry name" value="P-loop_NTPase"/>
</dbReference>
<evidence type="ECO:0000256" key="6">
    <source>
        <dbReference type="ARBA" id="ARBA00023175"/>
    </source>
</evidence>
<dbReference type="Pfam" id="PF00063">
    <property type="entry name" value="Myosin_head"/>
    <property type="match status" value="2"/>
</dbReference>
<feature type="region of interest" description="Disordered" evidence="10">
    <location>
        <begin position="917"/>
        <end position="968"/>
    </location>
</feature>
<evidence type="ECO:0000313" key="13">
    <source>
        <dbReference type="EMBL" id="VDD86871.1"/>
    </source>
</evidence>
<feature type="compositionally biased region" description="Polar residues" evidence="10">
    <location>
        <begin position="930"/>
        <end position="948"/>
    </location>
</feature>
<feature type="coiled-coil region" evidence="9">
    <location>
        <begin position="1029"/>
        <end position="1077"/>
    </location>
</feature>
<reference evidence="15" key="1">
    <citation type="submission" date="2016-04" db="UniProtKB">
        <authorList>
            <consortium name="WormBaseParasite"/>
        </authorList>
    </citation>
    <scope>IDENTIFICATION</scope>
</reference>
<evidence type="ECO:0000256" key="2">
    <source>
        <dbReference type="ARBA" id="ARBA00022741"/>
    </source>
</evidence>
<gene>
    <name evidence="13" type="ORF">EVEC_LOCUS2014</name>
</gene>
<feature type="binding site" evidence="8">
    <location>
        <begin position="178"/>
        <end position="185"/>
    </location>
    <ligand>
        <name>ATP</name>
        <dbReference type="ChEBI" id="CHEBI:30616"/>
    </ligand>
</feature>
<dbReference type="Gene3D" id="2.30.30.360">
    <property type="entry name" value="Myosin S1 fragment, N-terminal"/>
    <property type="match status" value="1"/>
</dbReference>
<dbReference type="InterPro" id="IPR002928">
    <property type="entry name" value="Myosin_tail"/>
</dbReference>
<dbReference type="GO" id="GO:0016459">
    <property type="term" value="C:myosin complex"/>
    <property type="evidence" value="ECO:0007669"/>
    <property type="project" value="UniProtKB-KW"/>
</dbReference>
<dbReference type="Gene3D" id="1.20.120.720">
    <property type="entry name" value="Myosin VI head, motor domain, U50 subdomain"/>
    <property type="match status" value="1"/>
</dbReference>
<evidence type="ECO:0000256" key="5">
    <source>
        <dbReference type="ARBA" id="ARBA00023123"/>
    </source>
</evidence>
<dbReference type="GO" id="GO:0030017">
    <property type="term" value="C:sarcomere"/>
    <property type="evidence" value="ECO:0007669"/>
    <property type="project" value="UniProtKB-ARBA"/>
</dbReference>
<dbReference type="Gene3D" id="1.10.10.820">
    <property type="match status" value="1"/>
</dbReference>
<evidence type="ECO:0000256" key="4">
    <source>
        <dbReference type="ARBA" id="ARBA00023054"/>
    </source>
</evidence>
<sequence length="1210" mass="140650">MVNLEWIEDLGWIYLRQPDDLLLKEQSARRFDNKSHKWVADSVEGFVVAPVTVVEGKELTIRMPNNEKIKVNIDEAQSINPAKYDKAEDLTSLQYLNEASVLYTLRQRFSALLTYTYAGSVCIFLNPYKQLPIYTETVANMYLGQRRSEMPPHLFAIADQAYRNMIHEKRNQSLIITGESGSGKTENTKEAIVYYTRIGQNNIGGTREKRAVRFQDQLEKSLEHRLIEVNHLLASFGNAATGRNINSSRYERYIVNVIEVLLEKSRVVKQFPQERSFHIFYQLISNRKICEICLLERDIKKYKFVCQAETHFHGLDDSNDYKRTDKALSSFGITEEERHSIYKICASVLHLSQLKAKTTRNTSLAFDGNETVQRLCLLLGLDRTNFTEAILRPKLKGKDVQQSLTVEQVHSVIADLACTIYTLLFSWLIASQLQYNTFERFWINFVNEKLQQYFNNQMFSMEQEEYRQEKLKWQLVDFGHNLQPCINLIQLPSGILGILNKESESDSGSNDALYIKLNANFSDRWPYYRPEYMHPKTKKKEFTVLHYAGQVRYSVDDWVEKNRSLTCESLISVFKTASDKTFFPKLWENYPEGRNTDSHCVEISTTYSTAYTNSLSKLFRDLEETQPHFVRCIVPNDLKQSAVFDGPLILNQLSCNGILEALRICRNGYPEKLSFAEFRNRYSIIATSDSTDVDDRNVVEAMLQTLQQKEILKENQFQMGQTKVYFKHSVLHNLEKLREIALSDVIVQLQSACRFYLARLHYLSLNEKRLAILTIQQNVLAWIQMQNSRWVQLYFHLKPLIPLLTTKRDFAELSRKIEELEESREADAVAKAAIEKELEEERNNAAEIKREFEEKRKQLQKEKEATVRAVLTELQEEFDMIKVEKENLERNNALVLRENEKLKSDIQELTQKLEKREIADAESRQRTMAEKQSSTVSDGTQSDNTVPGTSGLDASYLSSSRNPSYEEMELMRRKYDRLETRKKELQQMTDDYERQIHSLKQAKEESNRGNSGAELNEWRARLNHDADLINKLQSNTKKLIARIEELEAELHDEQQSKLRVEKQRSDLQKELDLINEEVYETNSHLNAQMQINKLRQIEVRGLQKAIEERSTSHEKDMADLLSLQWLTVNSLRNLTIQVHLVATLAICVVDCNVHCLPAFSVLCLNTYIIHTCIMRANKKKKSTGRQGLNDEVKRVEEKGKQMETGRVRAP</sequence>
<protein>
    <submittedName>
        <fullName evidence="15">Myosin motor domain-containing protein</fullName>
    </submittedName>
</protein>
<dbReference type="OrthoDB" id="6108017at2759"/>
<keyword evidence="6 8" id="KW-0505">Motor protein</keyword>
<evidence type="ECO:0000256" key="9">
    <source>
        <dbReference type="SAM" id="Coils"/>
    </source>
</evidence>
<keyword evidence="5 8" id="KW-0518">Myosin</keyword>
<dbReference type="Gene3D" id="6.20.240.20">
    <property type="match status" value="1"/>
</dbReference>
<dbReference type="Gene3D" id="1.20.5.340">
    <property type="match status" value="1"/>
</dbReference>
<organism evidence="15">
    <name type="scientific">Enterobius vermicularis</name>
    <name type="common">Human pinworm</name>
    <dbReference type="NCBI Taxonomy" id="51028"/>
    <lineage>
        <taxon>Eukaryota</taxon>
        <taxon>Metazoa</taxon>
        <taxon>Ecdysozoa</taxon>
        <taxon>Nematoda</taxon>
        <taxon>Chromadorea</taxon>
        <taxon>Rhabditida</taxon>
        <taxon>Spirurina</taxon>
        <taxon>Oxyuridomorpha</taxon>
        <taxon>Oxyuroidea</taxon>
        <taxon>Oxyuridae</taxon>
        <taxon>Enterobius</taxon>
    </lineage>
</organism>
<keyword evidence="7 8" id="KW-0009">Actin-binding</keyword>
<dbReference type="FunFam" id="1.10.10.820:FF:000001">
    <property type="entry name" value="Myosin heavy chain"/>
    <property type="match status" value="1"/>
</dbReference>
<dbReference type="GO" id="GO:0007015">
    <property type="term" value="P:actin filament organization"/>
    <property type="evidence" value="ECO:0007669"/>
    <property type="project" value="TreeGrafter"/>
</dbReference>
<evidence type="ECO:0000256" key="10">
    <source>
        <dbReference type="SAM" id="MobiDB-lite"/>
    </source>
</evidence>
<feature type="region of interest" description="Disordered" evidence="10">
    <location>
        <begin position="1183"/>
        <end position="1210"/>
    </location>
</feature>
<dbReference type="Gene3D" id="3.40.850.10">
    <property type="entry name" value="Kinesin motor domain"/>
    <property type="match status" value="2"/>
</dbReference>
<dbReference type="AlphaFoldDB" id="A0A158Q9K2"/>
<reference evidence="13 14" key="2">
    <citation type="submission" date="2018-10" db="EMBL/GenBank/DDBJ databases">
        <authorList>
            <consortium name="Pathogen Informatics"/>
        </authorList>
    </citation>
    <scope>NUCLEOTIDE SEQUENCE [LARGE SCALE GENOMIC DNA]</scope>
</reference>
<evidence type="ECO:0000313" key="15">
    <source>
        <dbReference type="WBParaSite" id="EVEC_0000230601-mRNA-1"/>
    </source>
</evidence>
<proteinExistence type="inferred from homology"/>
<dbReference type="GO" id="GO:0016020">
    <property type="term" value="C:membrane"/>
    <property type="evidence" value="ECO:0007669"/>
    <property type="project" value="TreeGrafter"/>
</dbReference>
<dbReference type="WBParaSite" id="EVEC_0000230601-mRNA-1">
    <property type="protein sequence ID" value="EVEC_0000230601-mRNA-1"/>
    <property type="gene ID" value="EVEC_0000230601"/>
</dbReference>
<dbReference type="GO" id="GO:0051015">
    <property type="term" value="F:actin filament binding"/>
    <property type="evidence" value="ECO:0007669"/>
    <property type="project" value="InterPro"/>
</dbReference>
<dbReference type="Pfam" id="PF01576">
    <property type="entry name" value="Myosin_tail_1"/>
    <property type="match status" value="1"/>
</dbReference>
<evidence type="ECO:0000256" key="7">
    <source>
        <dbReference type="ARBA" id="ARBA00023203"/>
    </source>
</evidence>
<dbReference type="SUPFAM" id="SSF52540">
    <property type="entry name" value="P-loop containing nucleoside triphosphate hydrolases"/>
    <property type="match status" value="1"/>
</dbReference>
<feature type="compositionally biased region" description="Basic and acidic residues" evidence="10">
    <location>
        <begin position="1188"/>
        <end position="1210"/>
    </location>
</feature>
<dbReference type="Gene3D" id="4.10.270.10">
    <property type="entry name" value="Myosin, subunit A"/>
    <property type="match status" value="1"/>
</dbReference>
<keyword evidence="14" id="KW-1185">Reference proteome</keyword>
<evidence type="ECO:0000313" key="14">
    <source>
        <dbReference type="Proteomes" id="UP000274131"/>
    </source>
</evidence>
<dbReference type="SMART" id="SM00242">
    <property type="entry name" value="MYSc"/>
    <property type="match status" value="1"/>
</dbReference>
<dbReference type="InterPro" id="IPR008989">
    <property type="entry name" value="Myosin_S1_N"/>
</dbReference>
<dbReference type="PANTHER" id="PTHR13140">
    <property type="entry name" value="MYOSIN"/>
    <property type="match status" value="1"/>
</dbReference>
<keyword evidence="2 8" id="KW-0547">Nucleotide-binding</keyword>
<feature type="region of interest" description="Actin-binding" evidence="8">
    <location>
        <begin position="615"/>
        <end position="637"/>
    </location>
</feature>
<dbReference type="GO" id="GO:0005524">
    <property type="term" value="F:ATP binding"/>
    <property type="evidence" value="ECO:0007669"/>
    <property type="project" value="UniProtKB-UniRule"/>
</dbReference>
<evidence type="ECO:0000256" key="8">
    <source>
        <dbReference type="PROSITE-ProRule" id="PRU00782"/>
    </source>
</evidence>
<feature type="compositionally biased region" description="Basic and acidic residues" evidence="10">
    <location>
        <begin position="917"/>
        <end position="929"/>
    </location>
</feature>
<dbReference type="Proteomes" id="UP000274131">
    <property type="component" value="Unassembled WGS sequence"/>
</dbReference>
<feature type="domain" description="Myosin motor" evidence="11">
    <location>
        <begin position="85"/>
        <end position="739"/>
    </location>
</feature>
<dbReference type="GO" id="GO:0000146">
    <property type="term" value="F:microfilament motor activity"/>
    <property type="evidence" value="ECO:0007669"/>
    <property type="project" value="TreeGrafter"/>
</dbReference>
<dbReference type="PRINTS" id="PR00193">
    <property type="entry name" value="MYOSINHEAVY"/>
</dbReference>
<dbReference type="PROSITE" id="PS51844">
    <property type="entry name" value="SH3_LIKE"/>
    <property type="match status" value="1"/>
</dbReference>
<keyword evidence="4 9" id="KW-0175">Coiled coil</keyword>
<feature type="coiled-coil region" evidence="9">
    <location>
        <begin position="968"/>
        <end position="1005"/>
    </location>
</feature>
<name>A0A158Q9K2_ENTVE</name>
<dbReference type="STRING" id="51028.A0A158Q9K2"/>
<dbReference type="PANTHER" id="PTHR13140:SF857">
    <property type="entry name" value="MYOSIN-11"/>
    <property type="match status" value="1"/>
</dbReference>
<evidence type="ECO:0000259" key="12">
    <source>
        <dbReference type="PROSITE" id="PS51844"/>
    </source>
</evidence>
<evidence type="ECO:0000256" key="3">
    <source>
        <dbReference type="ARBA" id="ARBA00022840"/>
    </source>
</evidence>
<evidence type="ECO:0000256" key="1">
    <source>
        <dbReference type="ARBA" id="ARBA00008314"/>
    </source>
</evidence>
<feature type="domain" description="Myosin N-terminal SH3-like" evidence="12">
    <location>
        <begin position="32"/>
        <end position="81"/>
    </location>
</feature>
<keyword evidence="3 8" id="KW-0067">ATP-binding</keyword>
<comment type="similarity">
    <text evidence="1 8">Belongs to the TRAFAC class myosin-kinesin ATPase superfamily. Myosin family.</text>
</comment>
<dbReference type="InterPro" id="IPR036961">
    <property type="entry name" value="Kinesin_motor_dom_sf"/>
</dbReference>
<dbReference type="InterPro" id="IPR004009">
    <property type="entry name" value="SH3_Myosin"/>
</dbReference>
<accession>A0A158Q9K2</accession>
<evidence type="ECO:0000259" key="11">
    <source>
        <dbReference type="PROSITE" id="PS51456"/>
    </source>
</evidence>
<dbReference type="InterPro" id="IPR001609">
    <property type="entry name" value="Myosin_head_motor_dom-like"/>
</dbReference>
<dbReference type="PROSITE" id="PS50096">
    <property type="entry name" value="IQ"/>
    <property type="match status" value="1"/>
</dbReference>
<dbReference type="Gene3D" id="1.20.58.530">
    <property type="match status" value="1"/>
</dbReference>
<dbReference type="PROSITE" id="PS51456">
    <property type="entry name" value="MYOSIN_MOTOR"/>
    <property type="match status" value="1"/>
</dbReference>